<organism evidence="2 3">
    <name type="scientific">Choiromyces venosus 120613-1</name>
    <dbReference type="NCBI Taxonomy" id="1336337"/>
    <lineage>
        <taxon>Eukaryota</taxon>
        <taxon>Fungi</taxon>
        <taxon>Dikarya</taxon>
        <taxon>Ascomycota</taxon>
        <taxon>Pezizomycotina</taxon>
        <taxon>Pezizomycetes</taxon>
        <taxon>Pezizales</taxon>
        <taxon>Tuberaceae</taxon>
        <taxon>Choiromyces</taxon>
    </lineage>
</organism>
<proteinExistence type="predicted"/>
<protein>
    <recommendedName>
        <fullName evidence="4">Ankyrin</fullName>
    </recommendedName>
</protein>
<gene>
    <name evidence="2" type="ORF">L873DRAFT_1024594</name>
</gene>
<feature type="region of interest" description="Disordered" evidence="1">
    <location>
        <begin position="309"/>
        <end position="395"/>
    </location>
</feature>
<sequence>MTAFIRIPVTDLPTPVDSQRIAVETLLSLGVNPLIDCDGPFGCPLTYAIQHLNADAMAEMMKAVRKFNHAIPAESPGAPTDLQWAISMGLLKLIQTPRSTKAIGAGELYADKLAGVLGVCITPEIIERFPFCNTGRLDLLGWACYYQDYEVLRTLESLFPNLAATFPKTFTVDAGRVSHLAVNSAATKVAEFLLPRLLLTLSEDEEAPWTKEILAEAVHHQPSLAAAVYGCFEGAGRAQFMLNESDQDGATALDVALEHGNLTLANFFIAEGATYGVKWLNPDFRSDGLCSTLAKVIGRPDVAEFRLELDPPPQSNSFYNGNDRLPHNGQSGSCHGPKGCHPPRHLQIPTHPLPHPPPALNPPLRRSQPLNTSTPNSPTLPHPNRAIPALQGRRY</sequence>
<keyword evidence="3" id="KW-1185">Reference proteome</keyword>
<evidence type="ECO:0000313" key="3">
    <source>
        <dbReference type="Proteomes" id="UP000276215"/>
    </source>
</evidence>
<dbReference type="Gene3D" id="1.25.40.20">
    <property type="entry name" value="Ankyrin repeat-containing domain"/>
    <property type="match status" value="1"/>
</dbReference>
<dbReference type="AlphaFoldDB" id="A0A3N4JJN2"/>
<accession>A0A3N4JJN2</accession>
<dbReference type="Proteomes" id="UP000276215">
    <property type="component" value="Unassembled WGS sequence"/>
</dbReference>
<name>A0A3N4JJN2_9PEZI</name>
<dbReference type="InterPro" id="IPR036770">
    <property type="entry name" value="Ankyrin_rpt-contain_sf"/>
</dbReference>
<feature type="compositionally biased region" description="Pro residues" evidence="1">
    <location>
        <begin position="351"/>
        <end position="361"/>
    </location>
</feature>
<reference evidence="2 3" key="1">
    <citation type="journal article" date="2018" name="Nat. Ecol. Evol.">
        <title>Pezizomycetes genomes reveal the molecular basis of ectomycorrhizal truffle lifestyle.</title>
        <authorList>
            <person name="Murat C."/>
            <person name="Payen T."/>
            <person name="Noel B."/>
            <person name="Kuo A."/>
            <person name="Morin E."/>
            <person name="Chen J."/>
            <person name="Kohler A."/>
            <person name="Krizsan K."/>
            <person name="Balestrini R."/>
            <person name="Da Silva C."/>
            <person name="Montanini B."/>
            <person name="Hainaut M."/>
            <person name="Levati E."/>
            <person name="Barry K.W."/>
            <person name="Belfiori B."/>
            <person name="Cichocki N."/>
            <person name="Clum A."/>
            <person name="Dockter R.B."/>
            <person name="Fauchery L."/>
            <person name="Guy J."/>
            <person name="Iotti M."/>
            <person name="Le Tacon F."/>
            <person name="Lindquist E.A."/>
            <person name="Lipzen A."/>
            <person name="Malagnac F."/>
            <person name="Mello A."/>
            <person name="Molinier V."/>
            <person name="Miyauchi S."/>
            <person name="Poulain J."/>
            <person name="Riccioni C."/>
            <person name="Rubini A."/>
            <person name="Sitrit Y."/>
            <person name="Splivallo R."/>
            <person name="Traeger S."/>
            <person name="Wang M."/>
            <person name="Zifcakova L."/>
            <person name="Wipf D."/>
            <person name="Zambonelli A."/>
            <person name="Paolocci F."/>
            <person name="Nowrousian M."/>
            <person name="Ottonello S."/>
            <person name="Baldrian P."/>
            <person name="Spatafora J.W."/>
            <person name="Henrissat B."/>
            <person name="Nagy L.G."/>
            <person name="Aury J.M."/>
            <person name="Wincker P."/>
            <person name="Grigoriev I.V."/>
            <person name="Bonfante P."/>
            <person name="Martin F.M."/>
        </authorList>
    </citation>
    <scope>NUCLEOTIDE SEQUENCE [LARGE SCALE GENOMIC DNA]</scope>
    <source>
        <strain evidence="2 3">120613-1</strain>
    </source>
</reference>
<feature type="compositionally biased region" description="Polar residues" evidence="1">
    <location>
        <begin position="368"/>
        <end position="379"/>
    </location>
</feature>
<evidence type="ECO:0000313" key="2">
    <source>
        <dbReference type="EMBL" id="RPA98436.1"/>
    </source>
</evidence>
<dbReference type="EMBL" id="ML120395">
    <property type="protein sequence ID" value="RPA98436.1"/>
    <property type="molecule type" value="Genomic_DNA"/>
</dbReference>
<evidence type="ECO:0008006" key="4">
    <source>
        <dbReference type="Google" id="ProtNLM"/>
    </source>
</evidence>
<evidence type="ECO:0000256" key="1">
    <source>
        <dbReference type="SAM" id="MobiDB-lite"/>
    </source>
</evidence>
<dbReference type="SUPFAM" id="SSF48403">
    <property type="entry name" value="Ankyrin repeat"/>
    <property type="match status" value="1"/>
</dbReference>